<keyword evidence="2" id="KW-1185">Reference proteome</keyword>
<dbReference type="OrthoDB" id="1440711at2"/>
<gene>
    <name evidence="1" type="ORF">LG45_00725</name>
</gene>
<protein>
    <submittedName>
        <fullName evidence="1">Uncharacterized protein</fullName>
    </submittedName>
</protein>
<sequence length="321" mass="38303">MNILEFYPKLLEKKIPLSALEITPRVFHNWKEEKVIDYYEEIESTDIGVTGKTKKRKWVLLNAFDAIWLLIVKDLRKLKVDLNTIIKLKEYIFSTNPVKDFISSFNNEEFISFMEKSATNKENIQYDYSLIDIESVLKFYDDHSNEIEKYTSNIATLFFTVLILEERPSIIISKQEDEVYFNILNKEGHIRQFGENDLFNILMTRLSNEYFINVPVIEPFIKLFKDKKLEQYCNHYELFSENEKQILEIFREDNFKEINIFKDNNENLTITTTKSIEVKNEQAIELRKILGLKQYEKAEIVYRNDKHLVINRTNKTKISPD</sequence>
<proteinExistence type="predicted"/>
<reference evidence="1 2" key="1">
    <citation type="submission" date="2014-09" db="EMBL/GenBank/DDBJ databases">
        <title>Whole Genome Shotgun of Flavobacterium aquatile LMG 4008.</title>
        <authorList>
            <person name="Gale A.N."/>
            <person name="Pipes S.E."/>
            <person name="Newman J.D."/>
        </authorList>
    </citation>
    <scope>NUCLEOTIDE SEQUENCE [LARGE SCALE GENOMIC DNA]</scope>
    <source>
        <strain evidence="1 2">LMG 4008</strain>
    </source>
</reference>
<dbReference type="EMBL" id="JRHH01000001">
    <property type="protein sequence ID" value="KGD69335.1"/>
    <property type="molecule type" value="Genomic_DNA"/>
</dbReference>
<evidence type="ECO:0000313" key="1">
    <source>
        <dbReference type="EMBL" id="KGD69335.1"/>
    </source>
</evidence>
<dbReference type="RefSeq" id="WP_035123433.1">
    <property type="nucleotide sequence ID" value="NZ_JRHH01000001.1"/>
</dbReference>
<comment type="caution">
    <text evidence="1">The sequence shown here is derived from an EMBL/GenBank/DDBJ whole genome shotgun (WGS) entry which is preliminary data.</text>
</comment>
<dbReference type="Proteomes" id="UP000029554">
    <property type="component" value="Unassembled WGS sequence"/>
</dbReference>
<organism evidence="1 2">
    <name type="scientific">Flavobacterium aquatile LMG 4008 = ATCC 11947</name>
    <dbReference type="NCBI Taxonomy" id="1453498"/>
    <lineage>
        <taxon>Bacteria</taxon>
        <taxon>Pseudomonadati</taxon>
        <taxon>Bacteroidota</taxon>
        <taxon>Flavobacteriia</taxon>
        <taxon>Flavobacteriales</taxon>
        <taxon>Flavobacteriaceae</taxon>
        <taxon>Flavobacterium</taxon>
    </lineage>
</organism>
<accession>A0A095V3A2</accession>
<name>A0A095V3A2_9FLAO</name>
<dbReference type="AlphaFoldDB" id="A0A095V3A2"/>
<evidence type="ECO:0000313" key="2">
    <source>
        <dbReference type="Proteomes" id="UP000029554"/>
    </source>
</evidence>